<reference evidence="1" key="1">
    <citation type="journal article" date="2014" name="Nat. Commun.">
        <title>The tobacco genome sequence and its comparison with those of tomato and potato.</title>
        <authorList>
            <person name="Sierro N."/>
            <person name="Battey J.N."/>
            <person name="Ouadi S."/>
            <person name="Bakaher N."/>
            <person name="Bovet L."/>
            <person name="Willig A."/>
            <person name="Goepfert S."/>
            <person name="Peitsch M.C."/>
            <person name="Ivanov N.V."/>
        </authorList>
    </citation>
    <scope>NUCLEOTIDE SEQUENCE [LARGE SCALE GENOMIC DNA]</scope>
</reference>
<dbReference type="Proteomes" id="UP000790787">
    <property type="component" value="Chromosome 17"/>
</dbReference>
<evidence type="ECO:0000313" key="1">
    <source>
        <dbReference type="Proteomes" id="UP000790787"/>
    </source>
</evidence>
<name>A0AC58T309_TOBAC</name>
<sequence length="192" mass="21196">MVETNDDIDDLCAMLSECNFVGNPKELCIDSGATRHVCAVREEFTSYAPAGPDETIFMGNSAMAKIEGYGKIFLKMTSGKVKTDERLETHSATTREHGASIKELGTGFRNLERQVGQLATLLSENIPGTLPADTERNPKEIVHDVTLRCGQVLKDPIAIQKDVILEKESGEQRKGDEDKKKKGPMKSEKKKK</sequence>
<keyword evidence="1" id="KW-1185">Reference proteome</keyword>
<organism evidence="1 2">
    <name type="scientific">Nicotiana tabacum</name>
    <name type="common">Common tobacco</name>
    <dbReference type="NCBI Taxonomy" id="4097"/>
    <lineage>
        <taxon>Eukaryota</taxon>
        <taxon>Viridiplantae</taxon>
        <taxon>Streptophyta</taxon>
        <taxon>Embryophyta</taxon>
        <taxon>Tracheophyta</taxon>
        <taxon>Spermatophyta</taxon>
        <taxon>Magnoliopsida</taxon>
        <taxon>eudicotyledons</taxon>
        <taxon>Gunneridae</taxon>
        <taxon>Pentapetalae</taxon>
        <taxon>asterids</taxon>
        <taxon>lamiids</taxon>
        <taxon>Solanales</taxon>
        <taxon>Solanaceae</taxon>
        <taxon>Nicotianoideae</taxon>
        <taxon>Nicotianeae</taxon>
        <taxon>Nicotiana</taxon>
    </lineage>
</organism>
<reference evidence="2" key="2">
    <citation type="submission" date="2025-08" db="UniProtKB">
        <authorList>
            <consortium name="RefSeq"/>
        </authorList>
    </citation>
    <scope>IDENTIFICATION</scope>
    <source>
        <tissue evidence="2">Leaf</tissue>
    </source>
</reference>
<evidence type="ECO:0000313" key="2">
    <source>
        <dbReference type="RefSeq" id="XP_075091609.1"/>
    </source>
</evidence>
<proteinExistence type="predicted"/>
<dbReference type="RefSeq" id="XP_075091609.1">
    <property type="nucleotide sequence ID" value="XM_075235508.1"/>
</dbReference>
<gene>
    <name evidence="2" type="primary">LOC142171804</name>
</gene>
<protein>
    <submittedName>
        <fullName evidence="2">Uncharacterized protein LOC142171804</fullName>
    </submittedName>
</protein>
<accession>A0AC58T309</accession>